<evidence type="ECO:0000256" key="10">
    <source>
        <dbReference type="SAM" id="MobiDB-lite"/>
    </source>
</evidence>
<comment type="catalytic activity">
    <reaction evidence="1">
        <text>S-ubiquitinyl-[E2 ubiquitin-conjugating enzyme]-L-cysteine + [acceptor protein]-L-lysine = [E2 ubiquitin-conjugating enzyme]-L-cysteine + N(6)-ubiquitinyl-[acceptor protein]-L-lysine.</text>
        <dbReference type="EC" id="2.3.2.27"/>
    </reaction>
</comment>
<dbReference type="GO" id="GO:0008270">
    <property type="term" value="F:zinc ion binding"/>
    <property type="evidence" value="ECO:0007669"/>
    <property type="project" value="UniProtKB-KW"/>
</dbReference>
<dbReference type="PROSITE" id="PS50089">
    <property type="entry name" value="ZF_RING_2"/>
    <property type="match status" value="1"/>
</dbReference>
<keyword evidence="4" id="KW-0479">Metal-binding</keyword>
<dbReference type="InterPro" id="IPR001841">
    <property type="entry name" value="Znf_RING"/>
</dbReference>
<evidence type="ECO:0000313" key="13">
    <source>
        <dbReference type="Proteomes" id="UP000444721"/>
    </source>
</evidence>
<evidence type="ECO:0000256" key="4">
    <source>
        <dbReference type="ARBA" id="ARBA00022723"/>
    </source>
</evidence>
<name>A0A6A5BI45_NAEFO</name>
<evidence type="ECO:0000313" key="12">
    <source>
        <dbReference type="EMBL" id="KAF0974426.1"/>
    </source>
</evidence>
<feature type="coiled-coil region" evidence="9">
    <location>
        <begin position="117"/>
        <end position="144"/>
    </location>
</feature>
<feature type="region of interest" description="Disordered" evidence="10">
    <location>
        <begin position="15"/>
        <end position="37"/>
    </location>
</feature>
<dbReference type="GeneID" id="68113676"/>
<evidence type="ECO:0000256" key="2">
    <source>
        <dbReference type="ARBA" id="ARBA00012483"/>
    </source>
</evidence>
<evidence type="ECO:0000259" key="11">
    <source>
        <dbReference type="PROSITE" id="PS50089"/>
    </source>
</evidence>
<dbReference type="PANTHER" id="PTHR46463:SF10">
    <property type="entry name" value="OS01G0926200 PROTEIN"/>
    <property type="match status" value="1"/>
</dbReference>
<keyword evidence="5 8" id="KW-0863">Zinc-finger</keyword>
<feature type="compositionally biased region" description="Low complexity" evidence="10">
    <location>
        <begin position="226"/>
        <end position="236"/>
    </location>
</feature>
<dbReference type="VEuPathDB" id="AmoebaDB:NfTy_089780"/>
<evidence type="ECO:0000256" key="9">
    <source>
        <dbReference type="SAM" id="Coils"/>
    </source>
</evidence>
<dbReference type="RefSeq" id="XP_044559139.1">
    <property type="nucleotide sequence ID" value="XM_044710095.1"/>
</dbReference>
<dbReference type="Gene3D" id="3.30.40.10">
    <property type="entry name" value="Zinc/RING finger domain, C3HC4 (zinc finger)"/>
    <property type="match status" value="1"/>
</dbReference>
<dbReference type="PANTHER" id="PTHR46463">
    <property type="entry name" value="ZINC FINGER, RING/FYVE/PHD-TYPE"/>
    <property type="match status" value="1"/>
</dbReference>
<keyword evidence="13" id="KW-1185">Reference proteome</keyword>
<evidence type="ECO:0000256" key="8">
    <source>
        <dbReference type="PROSITE-ProRule" id="PRU00175"/>
    </source>
</evidence>
<dbReference type="GO" id="GO:0061630">
    <property type="term" value="F:ubiquitin protein ligase activity"/>
    <property type="evidence" value="ECO:0007669"/>
    <property type="project" value="UniProtKB-EC"/>
</dbReference>
<evidence type="ECO:0000256" key="7">
    <source>
        <dbReference type="ARBA" id="ARBA00022833"/>
    </source>
</evidence>
<feature type="region of interest" description="Disordered" evidence="10">
    <location>
        <begin position="65"/>
        <end position="86"/>
    </location>
</feature>
<evidence type="ECO:0000256" key="6">
    <source>
        <dbReference type="ARBA" id="ARBA00022786"/>
    </source>
</evidence>
<keyword evidence="3" id="KW-0808">Transferase</keyword>
<dbReference type="AlphaFoldDB" id="A0A6A5BI45"/>
<dbReference type="EC" id="2.3.2.27" evidence="2"/>
<evidence type="ECO:0000256" key="1">
    <source>
        <dbReference type="ARBA" id="ARBA00000900"/>
    </source>
</evidence>
<dbReference type="Pfam" id="PF13639">
    <property type="entry name" value="zf-RING_2"/>
    <property type="match status" value="1"/>
</dbReference>
<evidence type="ECO:0000256" key="5">
    <source>
        <dbReference type="ARBA" id="ARBA00022771"/>
    </source>
</evidence>
<keyword evidence="9" id="KW-0175">Coiled coil</keyword>
<dbReference type="SUPFAM" id="SSF57850">
    <property type="entry name" value="RING/U-box"/>
    <property type="match status" value="1"/>
</dbReference>
<dbReference type="InterPro" id="IPR013083">
    <property type="entry name" value="Znf_RING/FYVE/PHD"/>
</dbReference>
<dbReference type="VEuPathDB" id="AmoebaDB:FDP41_006458"/>
<organism evidence="12 13">
    <name type="scientific">Naegleria fowleri</name>
    <name type="common">Brain eating amoeba</name>
    <dbReference type="NCBI Taxonomy" id="5763"/>
    <lineage>
        <taxon>Eukaryota</taxon>
        <taxon>Discoba</taxon>
        <taxon>Heterolobosea</taxon>
        <taxon>Tetramitia</taxon>
        <taxon>Eutetramitia</taxon>
        <taxon>Vahlkampfiidae</taxon>
        <taxon>Naegleria</taxon>
    </lineage>
</organism>
<dbReference type="Proteomes" id="UP000444721">
    <property type="component" value="Unassembled WGS sequence"/>
</dbReference>
<evidence type="ECO:0000256" key="3">
    <source>
        <dbReference type="ARBA" id="ARBA00022679"/>
    </source>
</evidence>
<dbReference type="VEuPathDB" id="AmoebaDB:NF0082990"/>
<dbReference type="EMBL" id="VFQX01000052">
    <property type="protein sequence ID" value="KAF0974426.1"/>
    <property type="molecule type" value="Genomic_DNA"/>
</dbReference>
<proteinExistence type="predicted"/>
<dbReference type="SMART" id="SM00184">
    <property type="entry name" value="RING"/>
    <property type="match status" value="1"/>
</dbReference>
<comment type="caution">
    <text evidence="12">The sequence shown here is derived from an EMBL/GenBank/DDBJ whole genome shotgun (WGS) entry which is preliminary data.</text>
</comment>
<dbReference type="OrthoDB" id="8062037at2759"/>
<accession>A0A6A5BI45</accession>
<feature type="compositionally biased region" description="Low complexity" evidence="10">
    <location>
        <begin position="20"/>
        <end position="37"/>
    </location>
</feature>
<feature type="domain" description="RING-type" evidence="11">
    <location>
        <begin position="162"/>
        <end position="202"/>
    </location>
</feature>
<keyword evidence="6" id="KW-0833">Ubl conjugation pathway</keyword>
<feature type="region of interest" description="Disordered" evidence="10">
    <location>
        <begin position="217"/>
        <end position="236"/>
    </location>
</feature>
<keyword evidence="7" id="KW-0862">Zinc</keyword>
<sequence>MTKWFSKTAAFSHRPLEECSSSSQNPSFPSSFSSSSTFRTTPLMHDISSSSSPIHTLHTTHTLIEDHNPLTREEEEQQQSSSHNIMMEDVRNMTRISSSSSSSSQKQNHPLKKQLELTNSQQQEHQQEQQLVEKQQKVQELALRYPSLFQQILVFEDDESQCPICLELYNEENPEVKCKCGHGFHLQCSEEWRQRSSECPVCFRKLIYDFEEEELPKESEHSTIKSNRNSNVRNSSTYYNMNEPLVRTRESTQRRRLFVLGNGGNGGGRTNMLKRMFR</sequence>
<gene>
    <name evidence="12" type="ORF">FDP41_006458</name>
</gene>
<protein>
    <recommendedName>
        <fullName evidence="2">RING-type E3 ubiquitin transferase</fullName>
        <ecNumber evidence="2">2.3.2.27</ecNumber>
    </recommendedName>
</protein>
<reference evidence="12 13" key="1">
    <citation type="journal article" date="2019" name="Sci. Rep.">
        <title>Nanopore sequencing improves the draft genome of the human pathogenic amoeba Naegleria fowleri.</title>
        <authorList>
            <person name="Liechti N."/>
            <person name="Schurch N."/>
            <person name="Bruggmann R."/>
            <person name="Wittwer M."/>
        </authorList>
    </citation>
    <scope>NUCLEOTIDE SEQUENCE [LARGE SCALE GENOMIC DNA]</scope>
    <source>
        <strain evidence="12 13">ATCC 30894</strain>
    </source>
</reference>